<evidence type="ECO:0000313" key="4">
    <source>
        <dbReference type="EMBL" id="TPX09336.1"/>
    </source>
</evidence>
<dbReference type="EMBL" id="SKBQ01000068">
    <property type="protein sequence ID" value="TPX09336.1"/>
    <property type="molecule type" value="Genomic_DNA"/>
</dbReference>
<reference evidence="4 5" key="1">
    <citation type="submission" date="2019-06" db="EMBL/GenBank/DDBJ databases">
        <title>Draft genome sequence of the filamentous fungus Phialemoniopsis curvata isolated from diesel fuel.</title>
        <authorList>
            <person name="Varaljay V.A."/>
            <person name="Lyon W.J."/>
            <person name="Crouch A.L."/>
            <person name="Drake C.E."/>
            <person name="Hollomon J.M."/>
            <person name="Nadeau L.J."/>
            <person name="Nunn H.S."/>
            <person name="Stevenson B.S."/>
            <person name="Bojanowski C.L."/>
            <person name="Crookes-Goodson W.J."/>
        </authorList>
    </citation>
    <scope>NUCLEOTIDE SEQUENCE [LARGE SCALE GENOMIC DNA]</scope>
    <source>
        <strain evidence="4 5">D216</strain>
    </source>
</reference>
<dbReference type="InParanoid" id="A0A507ARL7"/>
<organism evidence="4 5">
    <name type="scientific">Thyridium curvatum</name>
    <dbReference type="NCBI Taxonomy" id="1093900"/>
    <lineage>
        <taxon>Eukaryota</taxon>
        <taxon>Fungi</taxon>
        <taxon>Dikarya</taxon>
        <taxon>Ascomycota</taxon>
        <taxon>Pezizomycotina</taxon>
        <taxon>Sordariomycetes</taxon>
        <taxon>Sordariomycetidae</taxon>
        <taxon>Thyridiales</taxon>
        <taxon>Thyridiaceae</taxon>
        <taxon>Thyridium</taxon>
    </lineage>
</organism>
<evidence type="ECO:0000256" key="2">
    <source>
        <dbReference type="SAM" id="MobiDB-lite"/>
    </source>
</evidence>
<feature type="domain" description="TauD/TfdA-like" evidence="3">
    <location>
        <begin position="81"/>
        <end position="354"/>
    </location>
</feature>
<evidence type="ECO:0000313" key="5">
    <source>
        <dbReference type="Proteomes" id="UP000319257"/>
    </source>
</evidence>
<dbReference type="STRING" id="1093900.A0A507ARL7"/>
<feature type="region of interest" description="Disordered" evidence="2">
    <location>
        <begin position="1"/>
        <end position="26"/>
    </location>
</feature>
<name>A0A507ARL7_9PEZI</name>
<dbReference type="GeneID" id="41976827"/>
<evidence type="ECO:0000259" key="3">
    <source>
        <dbReference type="Pfam" id="PF02668"/>
    </source>
</evidence>
<comment type="caution">
    <text evidence="4">The sequence shown here is derived from an EMBL/GenBank/DDBJ whole genome shotgun (WGS) entry which is preliminary data.</text>
</comment>
<dbReference type="PANTHER" id="PTHR10696:SF54">
    <property type="entry name" value="FAMILY OXIDOREDUCTASE, PUTATIVE (AFU_ORTHOLOGUE AFUA_4G13850)-RELATED"/>
    <property type="match status" value="1"/>
</dbReference>
<dbReference type="Gene3D" id="3.60.130.10">
    <property type="entry name" value="Clavaminate synthase-like"/>
    <property type="match status" value="1"/>
</dbReference>
<dbReference type="Pfam" id="PF02668">
    <property type="entry name" value="TauD"/>
    <property type="match status" value="1"/>
</dbReference>
<keyword evidence="5" id="KW-1185">Reference proteome</keyword>
<dbReference type="InterPro" id="IPR003819">
    <property type="entry name" value="TauD/TfdA-like"/>
</dbReference>
<dbReference type="SUPFAM" id="SSF51197">
    <property type="entry name" value="Clavaminate synthase-like"/>
    <property type="match status" value="1"/>
</dbReference>
<dbReference type="RefSeq" id="XP_030991047.1">
    <property type="nucleotide sequence ID" value="XM_031144339.1"/>
</dbReference>
<dbReference type="OrthoDB" id="272271at2759"/>
<gene>
    <name evidence="4" type="ORF">E0L32_009380</name>
</gene>
<feature type="compositionally biased region" description="Polar residues" evidence="2">
    <location>
        <begin position="1"/>
        <end position="12"/>
    </location>
</feature>
<accession>A0A507ARL7</accession>
<keyword evidence="1" id="KW-0560">Oxidoreductase</keyword>
<dbReference type="InterPro" id="IPR050411">
    <property type="entry name" value="AlphaKG_dependent_hydroxylases"/>
</dbReference>
<proteinExistence type="predicted"/>
<dbReference type="Proteomes" id="UP000319257">
    <property type="component" value="Unassembled WGS sequence"/>
</dbReference>
<dbReference type="InterPro" id="IPR042098">
    <property type="entry name" value="TauD-like_sf"/>
</dbReference>
<sequence>MSQSTLQHQTPVVGTGLRNGEGAHASVAADPVKGPLAWEPAALSQEGGQDSYVLSLDPSEALEIGNALQSLKGLGVGLDKISPQNFQLAESLRQRLDSVSAALHDGPGLALIRGMDTSQLSAEDNLSAYLGVASYIGDQLGLQDKEGKVVSWSVHANGVKVHVTDAKQWASPYEKRHDLHTNGSLPFHTDMGCDILSLQVRHCAKEGGYTRVASSATIYNDLLENNPEVLKTLCESQWPIQVSGREQRYILCPLVERNGDKIMMSLDPGRLGLHPNTARPHPADRHPGGVPPLTEAQLAALAALSQTAERHSLRVRAQPGDVLLLNNWALLHARDSYTDNNGAGEERRHLVRLWLRSSARGWDVPDSMRVPWQAAYEYDAAGVDVKKQYAVEPEKVYKEPKYTTGSASFVLEDDTDEE</sequence>
<protein>
    <recommendedName>
        <fullName evidence="3">TauD/TfdA-like domain-containing protein</fullName>
    </recommendedName>
</protein>
<dbReference type="AlphaFoldDB" id="A0A507ARL7"/>
<dbReference type="GO" id="GO:0016491">
    <property type="term" value="F:oxidoreductase activity"/>
    <property type="evidence" value="ECO:0007669"/>
    <property type="project" value="UniProtKB-KW"/>
</dbReference>
<dbReference type="PANTHER" id="PTHR10696">
    <property type="entry name" value="GAMMA-BUTYROBETAINE HYDROXYLASE-RELATED"/>
    <property type="match status" value="1"/>
</dbReference>
<evidence type="ECO:0000256" key="1">
    <source>
        <dbReference type="ARBA" id="ARBA00023002"/>
    </source>
</evidence>